<keyword evidence="3" id="KW-0347">Helicase</keyword>
<evidence type="ECO:0000256" key="2">
    <source>
        <dbReference type="ARBA" id="ARBA00022801"/>
    </source>
</evidence>
<keyword evidence="4" id="KW-0067">ATP-binding</keyword>
<evidence type="ECO:0000313" key="8">
    <source>
        <dbReference type="EMBL" id="VUZ56521.1"/>
    </source>
</evidence>
<evidence type="ECO:0000256" key="5">
    <source>
        <dbReference type="ARBA" id="ARBA00048988"/>
    </source>
</evidence>
<feature type="non-terminal residue" evidence="8">
    <location>
        <position position="1"/>
    </location>
</feature>
<comment type="catalytic activity">
    <reaction evidence="5">
        <text>ATP + H2O = ADP + phosphate + H(+)</text>
        <dbReference type="Rhea" id="RHEA:13065"/>
        <dbReference type="ChEBI" id="CHEBI:15377"/>
        <dbReference type="ChEBI" id="CHEBI:15378"/>
        <dbReference type="ChEBI" id="CHEBI:30616"/>
        <dbReference type="ChEBI" id="CHEBI:43474"/>
        <dbReference type="ChEBI" id="CHEBI:456216"/>
        <dbReference type="EC" id="5.6.2.4"/>
    </reaction>
</comment>
<sequence>GTPEASLRRALLEVIANGIVETISDAKIYLNSTLLAAVIRADSESTQTFRRSQRRSSGTSSLTETDSLLSVCLDVLLEAGLIMRLEDDEEALRPTQLGRAVLASALGPLDGLTVFAELSRARRSVALDTDLHLIYLVTPIYVNLDSSVDWFRYLEIFQ</sequence>
<feature type="non-terminal residue" evidence="8">
    <location>
        <position position="158"/>
    </location>
</feature>
<dbReference type="PANTHER" id="PTHR47961:SF6">
    <property type="entry name" value="DNA-DIRECTED DNA POLYMERASE"/>
    <property type="match status" value="1"/>
</dbReference>
<dbReference type="Gene3D" id="1.10.3380.30">
    <property type="match status" value="1"/>
</dbReference>
<dbReference type="InterPro" id="IPR048960">
    <property type="entry name" value="POLQ-like_helical"/>
</dbReference>
<dbReference type="Pfam" id="PF21099">
    <property type="entry name" value="POLQ_helical"/>
    <property type="match status" value="1"/>
</dbReference>
<dbReference type="InterPro" id="IPR050474">
    <property type="entry name" value="Hel308_SKI2-like"/>
</dbReference>
<reference evidence="8 9" key="1">
    <citation type="submission" date="2019-07" db="EMBL/GenBank/DDBJ databases">
        <authorList>
            <person name="Jastrzebski P J."/>
            <person name="Paukszto L."/>
            <person name="Jastrzebski P J."/>
        </authorList>
    </citation>
    <scope>NUCLEOTIDE SEQUENCE [LARGE SCALE GENOMIC DNA]</scope>
    <source>
        <strain evidence="8 9">WMS-il1</strain>
    </source>
</reference>
<keyword evidence="1" id="KW-0547">Nucleotide-binding</keyword>
<name>A0A564ZAJ7_HYMDI</name>
<dbReference type="AlphaFoldDB" id="A0A564ZAJ7"/>
<dbReference type="Pfam" id="PF20470">
    <property type="entry name" value="HTH_61"/>
    <property type="match status" value="1"/>
</dbReference>
<evidence type="ECO:0000313" key="9">
    <source>
        <dbReference type="Proteomes" id="UP000321570"/>
    </source>
</evidence>
<evidence type="ECO:0000256" key="4">
    <source>
        <dbReference type="ARBA" id="ARBA00022840"/>
    </source>
</evidence>
<dbReference type="SUPFAM" id="SSF46785">
    <property type="entry name" value="Winged helix' DNA-binding domain"/>
    <property type="match status" value="1"/>
</dbReference>
<evidence type="ECO:0000256" key="3">
    <source>
        <dbReference type="ARBA" id="ARBA00022806"/>
    </source>
</evidence>
<dbReference type="InterPro" id="IPR036390">
    <property type="entry name" value="WH_DNA-bd_sf"/>
</dbReference>
<keyword evidence="2" id="KW-0378">Hydrolase</keyword>
<proteinExistence type="predicted"/>
<feature type="domain" description="DNA polymerase theta-like helix-turn-helix" evidence="6">
    <location>
        <begin position="5"/>
        <end position="81"/>
    </location>
</feature>
<evidence type="ECO:0000259" key="6">
    <source>
        <dbReference type="Pfam" id="PF20470"/>
    </source>
</evidence>
<dbReference type="EMBL" id="CABIJS010000705">
    <property type="protein sequence ID" value="VUZ56521.1"/>
    <property type="molecule type" value="Genomic_DNA"/>
</dbReference>
<dbReference type="InterPro" id="IPR046931">
    <property type="entry name" value="HTH_61"/>
</dbReference>
<dbReference type="Proteomes" id="UP000321570">
    <property type="component" value="Unassembled WGS sequence"/>
</dbReference>
<protein>
    <submittedName>
        <fullName evidence="8">Uncharacterized protein</fullName>
    </submittedName>
</protein>
<dbReference type="GO" id="GO:0016787">
    <property type="term" value="F:hydrolase activity"/>
    <property type="evidence" value="ECO:0007669"/>
    <property type="project" value="UniProtKB-KW"/>
</dbReference>
<keyword evidence="9" id="KW-1185">Reference proteome</keyword>
<organism evidence="8 9">
    <name type="scientific">Hymenolepis diminuta</name>
    <name type="common">Rat tapeworm</name>
    <dbReference type="NCBI Taxonomy" id="6216"/>
    <lineage>
        <taxon>Eukaryota</taxon>
        <taxon>Metazoa</taxon>
        <taxon>Spiralia</taxon>
        <taxon>Lophotrochozoa</taxon>
        <taxon>Platyhelminthes</taxon>
        <taxon>Cestoda</taxon>
        <taxon>Eucestoda</taxon>
        <taxon>Cyclophyllidea</taxon>
        <taxon>Hymenolepididae</taxon>
        <taxon>Hymenolepis</taxon>
    </lineage>
</organism>
<dbReference type="GO" id="GO:0043138">
    <property type="term" value="F:3'-5' DNA helicase activity"/>
    <property type="evidence" value="ECO:0007669"/>
    <property type="project" value="UniProtKB-EC"/>
</dbReference>
<evidence type="ECO:0000259" key="7">
    <source>
        <dbReference type="Pfam" id="PF21099"/>
    </source>
</evidence>
<feature type="domain" description="POLQ-like helical" evidence="7">
    <location>
        <begin position="108"/>
        <end position="157"/>
    </location>
</feature>
<gene>
    <name evidence="8" type="ORF">WMSIL1_LOCUS14112</name>
</gene>
<dbReference type="GO" id="GO:0005524">
    <property type="term" value="F:ATP binding"/>
    <property type="evidence" value="ECO:0007669"/>
    <property type="project" value="UniProtKB-KW"/>
</dbReference>
<dbReference type="PANTHER" id="PTHR47961">
    <property type="entry name" value="DNA POLYMERASE THETA, PUTATIVE (AFU_ORTHOLOGUE AFUA_1G05260)-RELATED"/>
    <property type="match status" value="1"/>
</dbReference>
<evidence type="ECO:0000256" key="1">
    <source>
        <dbReference type="ARBA" id="ARBA00022741"/>
    </source>
</evidence>
<accession>A0A564ZAJ7</accession>